<dbReference type="KEGG" id="mcoo:MCOO_41710"/>
<reference evidence="1 2" key="1">
    <citation type="journal article" date="2019" name="Emerg. Microbes Infect.">
        <title>Comprehensive subspecies identification of 175 nontuberculous mycobacteria species based on 7547 genomic profiles.</title>
        <authorList>
            <person name="Matsumoto Y."/>
            <person name="Kinjo T."/>
            <person name="Motooka D."/>
            <person name="Nabeya D."/>
            <person name="Jung N."/>
            <person name="Uechi K."/>
            <person name="Horii T."/>
            <person name="Iida T."/>
            <person name="Fujita J."/>
            <person name="Nakamura S."/>
        </authorList>
    </citation>
    <scope>NUCLEOTIDE SEQUENCE [LARGE SCALE GENOMIC DNA]</scope>
    <source>
        <strain evidence="1 2">JCM 12404</strain>
    </source>
</reference>
<gene>
    <name evidence="1" type="ORF">MCOO_41710</name>
</gene>
<evidence type="ECO:0000313" key="2">
    <source>
        <dbReference type="Proteomes" id="UP000465866"/>
    </source>
</evidence>
<protein>
    <recommendedName>
        <fullName evidence="3">DUF962 domain-containing protein</fullName>
    </recommendedName>
</protein>
<name>A0A7I7L2I7_9MYCO</name>
<dbReference type="AlphaFoldDB" id="A0A7I7L2I7"/>
<organism evidence="1 2">
    <name type="scientific">Mycobacterium cookii</name>
    <dbReference type="NCBI Taxonomy" id="1775"/>
    <lineage>
        <taxon>Bacteria</taxon>
        <taxon>Bacillati</taxon>
        <taxon>Actinomycetota</taxon>
        <taxon>Actinomycetes</taxon>
        <taxon>Mycobacteriales</taxon>
        <taxon>Mycobacteriaceae</taxon>
        <taxon>Mycobacterium</taxon>
    </lineage>
</organism>
<dbReference type="Pfam" id="PF06127">
    <property type="entry name" value="Mpo1-like"/>
    <property type="match status" value="1"/>
</dbReference>
<evidence type="ECO:0000313" key="1">
    <source>
        <dbReference type="EMBL" id="BBX48156.1"/>
    </source>
</evidence>
<dbReference type="EMBL" id="AP022569">
    <property type="protein sequence ID" value="BBX48156.1"/>
    <property type="molecule type" value="Genomic_DNA"/>
</dbReference>
<evidence type="ECO:0008006" key="3">
    <source>
        <dbReference type="Google" id="ProtNLM"/>
    </source>
</evidence>
<dbReference type="RefSeq" id="WP_197746512.1">
    <property type="nucleotide sequence ID" value="NZ_AP022569.1"/>
</dbReference>
<sequence length="117" mass="13068">MTAPSAEAPFTAKMAYYRTQHTSRGVRLTHMIGTPVIASAIPLLFAKPRVGIPMFFGGWIFQIAGHRVFEHNLPSTHKGWITYQLTGVIDVCEQYGELLARRSQRKAARGQRVKVTA</sequence>
<proteinExistence type="predicted"/>
<keyword evidence="2" id="KW-1185">Reference proteome</keyword>
<dbReference type="Proteomes" id="UP000465866">
    <property type="component" value="Chromosome"/>
</dbReference>
<accession>A0A7I7L2I7</accession>
<dbReference type="InterPro" id="IPR009305">
    <property type="entry name" value="Mpo1-like"/>
</dbReference>